<reference evidence="2" key="2">
    <citation type="submission" date="2020-11" db="EMBL/GenBank/DDBJ databases">
        <authorList>
            <person name="McCartney M.A."/>
            <person name="Auch B."/>
            <person name="Kono T."/>
            <person name="Mallez S."/>
            <person name="Becker A."/>
            <person name="Gohl D.M."/>
            <person name="Silverstein K.A.T."/>
            <person name="Koren S."/>
            <person name="Bechman K.B."/>
            <person name="Herman A."/>
            <person name="Abrahante J.E."/>
            <person name="Garbe J."/>
        </authorList>
    </citation>
    <scope>NUCLEOTIDE SEQUENCE</scope>
    <source>
        <strain evidence="2">Duluth1</strain>
        <tissue evidence="2">Whole animal</tissue>
    </source>
</reference>
<feature type="compositionally biased region" description="Basic and acidic residues" evidence="1">
    <location>
        <begin position="1"/>
        <end position="11"/>
    </location>
</feature>
<accession>A0A9D4G2R6</accession>
<evidence type="ECO:0000313" key="3">
    <source>
        <dbReference type="Proteomes" id="UP000828390"/>
    </source>
</evidence>
<name>A0A9D4G2R6_DREPO</name>
<dbReference type="EMBL" id="JAIWYP010000006">
    <property type="protein sequence ID" value="KAH3807525.1"/>
    <property type="molecule type" value="Genomic_DNA"/>
</dbReference>
<dbReference type="AlphaFoldDB" id="A0A9D4G2R6"/>
<reference evidence="2" key="1">
    <citation type="journal article" date="2019" name="bioRxiv">
        <title>The Genome of the Zebra Mussel, Dreissena polymorpha: A Resource for Invasive Species Research.</title>
        <authorList>
            <person name="McCartney M.A."/>
            <person name="Auch B."/>
            <person name="Kono T."/>
            <person name="Mallez S."/>
            <person name="Zhang Y."/>
            <person name="Obille A."/>
            <person name="Becker A."/>
            <person name="Abrahante J.E."/>
            <person name="Garbe J."/>
            <person name="Badalamenti J.P."/>
            <person name="Herman A."/>
            <person name="Mangelson H."/>
            <person name="Liachko I."/>
            <person name="Sullivan S."/>
            <person name="Sone E.D."/>
            <person name="Koren S."/>
            <person name="Silverstein K.A.T."/>
            <person name="Beckman K.B."/>
            <person name="Gohl D.M."/>
        </authorList>
    </citation>
    <scope>NUCLEOTIDE SEQUENCE</scope>
    <source>
        <strain evidence="2">Duluth1</strain>
        <tissue evidence="2">Whole animal</tissue>
    </source>
</reference>
<evidence type="ECO:0000313" key="2">
    <source>
        <dbReference type="EMBL" id="KAH3807525.1"/>
    </source>
</evidence>
<gene>
    <name evidence="2" type="ORF">DPMN_135869</name>
</gene>
<keyword evidence="3" id="KW-1185">Reference proteome</keyword>
<dbReference type="Proteomes" id="UP000828390">
    <property type="component" value="Unassembled WGS sequence"/>
</dbReference>
<organism evidence="2 3">
    <name type="scientific">Dreissena polymorpha</name>
    <name type="common">Zebra mussel</name>
    <name type="synonym">Mytilus polymorpha</name>
    <dbReference type="NCBI Taxonomy" id="45954"/>
    <lineage>
        <taxon>Eukaryota</taxon>
        <taxon>Metazoa</taxon>
        <taxon>Spiralia</taxon>
        <taxon>Lophotrochozoa</taxon>
        <taxon>Mollusca</taxon>
        <taxon>Bivalvia</taxon>
        <taxon>Autobranchia</taxon>
        <taxon>Heteroconchia</taxon>
        <taxon>Euheterodonta</taxon>
        <taxon>Imparidentia</taxon>
        <taxon>Neoheterodontei</taxon>
        <taxon>Myida</taxon>
        <taxon>Dreissenoidea</taxon>
        <taxon>Dreissenidae</taxon>
        <taxon>Dreissena</taxon>
    </lineage>
</organism>
<proteinExistence type="predicted"/>
<protein>
    <submittedName>
        <fullName evidence="2">Uncharacterized protein</fullName>
    </submittedName>
</protein>
<feature type="compositionally biased region" description="Polar residues" evidence="1">
    <location>
        <begin position="31"/>
        <end position="41"/>
    </location>
</feature>
<comment type="caution">
    <text evidence="2">The sequence shown here is derived from an EMBL/GenBank/DDBJ whole genome shotgun (WGS) entry which is preliminary data.</text>
</comment>
<evidence type="ECO:0000256" key="1">
    <source>
        <dbReference type="SAM" id="MobiDB-lite"/>
    </source>
</evidence>
<feature type="region of interest" description="Disordered" evidence="1">
    <location>
        <begin position="1"/>
        <end position="63"/>
    </location>
</feature>
<sequence>MICKKNCDNGKNEQINPKSPTFGGKRKYWNDQYSKQAGQSHSKSDKKPRYLARTAPPNQTTLL</sequence>